<dbReference type="SMART" id="SM00345">
    <property type="entry name" value="HTH_GNTR"/>
    <property type="match status" value="1"/>
</dbReference>
<dbReference type="GO" id="GO:0003700">
    <property type="term" value="F:DNA-binding transcription factor activity"/>
    <property type="evidence" value="ECO:0007669"/>
    <property type="project" value="InterPro"/>
</dbReference>
<dbReference type="PRINTS" id="PR00035">
    <property type="entry name" value="HTHGNTR"/>
</dbReference>
<evidence type="ECO:0000313" key="5">
    <source>
        <dbReference type="EMBL" id="SFK64543.1"/>
    </source>
</evidence>
<keyword evidence="1" id="KW-0805">Transcription regulation</keyword>
<dbReference type="Pfam" id="PF00392">
    <property type="entry name" value="GntR"/>
    <property type="match status" value="1"/>
</dbReference>
<evidence type="ECO:0000256" key="1">
    <source>
        <dbReference type="ARBA" id="ARBA00023015"/>
    </source>
</evidence>
<keyword evidence="2" id="KW-0238">DNA-binding</keyword>
<dbReference type="PROSITE" id="PS50949">
    <property type="entry name" value="HTH_GNTR"/>
    <property type="match status" value="1"/>
</dbReference>
<feature type="domain" description="HTH gntR-type" evidence="4">
    <location>
        <begin position="5"/>
        <end position="72"/>
    </location>
</feature>
<keyword evidence="3" id="KW-0804">Transcription</keyword>
<dbReference type="Gene3D" id="3.40.1410.10">
    <property type="entry name" value="Chorismate lyase-like"/>
    <property type="match status" value="1"/>
</dbReference>
<dbReference type="GO" id="GO:0045892">
    <property type="term" value="P:negative regulation of DNA-templated transcription"/>
    <property type="evidence" value="ECO:0007669"/>
    <property type="project" value="TreeGrafter"/>
</dbReference>
<evidence type="ECO:0000256" key="2">
    <source>
        <dbReference type="ARBA" id="ARBA00023125"/>
    </source>
</evidence>
<dbReference type="SUPFAM" id="SSF46785">
    <property type="entry name" value="Winged helix' DNA-binding domain"/>
    <property type="match status" value="1"/>
</dbReference>
<dbReference type="AlphaFoldDB" id="A0A1I4B7N9"/>
<evidence type="ECO:0000256" key="3">
    <source>
        <dbReference type="ARBA" id="ARBA00023163"/>
    </source>
</evidence>
<dbReference type="CDD" id="cd07377">
    <property type="entry name" value="WHTH_GntR"/>
    <property type="match status" value="1"/>
</dbReference>
<dbReference type="PANTHER" id="PTHR44846">
    <property type="entry name" value="MANNOSYL-D-GLYCERATE TRANSPORT/METABOLISM SYSTEM REPRESSOR MNGR-RELATED"/>
    <property type="match status" value="1"/>
</dbReference>
<dbReference type="InterPro" id="IPR036390">
    <property type="entry name" value="WH_DNA-bd_sf"/>
</dbReference>
<dbReference type="Proteomes" id="UP000199111">
    <property type="component" value="Unassembled WGS sequence"/>
</dbReference>
<dbReference type="InterPro" id="IPR028978">
    <property type="entry name" value="Chorismate_lyase_/UTRA_dom_sf"/>
</dbReference>
<evidence type="ECO:0000313" key="6">
    <source>
        <dbReference type="Proteomes" id="UP000199111"/>
    </source>
</evidence>
<dbReference type="GO" id="GO:0003677">
    <property type="term" value="F:DNA binding"/>
    <property type="evidence" value="ECO:0007669"/>
    <property type="project" value="UniProtKB-KW"/>
</dbReference>
<dbReference type="RefSeq" id="WP_093890676.1">
    <property type="nucleotide sequence ID" value="NZ_FOQY01000031.1"/>
</dbReference>
<dbReference type="InterPro" id="IPR050679">
    <property type="entry name" value="Bact_HTH_transcr_reg"/>
</dbReference>
<dbReference type="EMBL" id="FOQY01000031">
    <property type="protein sequence ID" value="SFK64543.1"/>
    <property type="molecule type" value="Genomic_DNA"/>
</dbReference>
<gene>
    <name evidence="5" type="ORF">SAMN05216275_1312</name>
</gene>
<evidence type="ECO:0000259" key="4">
    <source>
        <dbReference type="PROSITE" id="PS50949"/>
    </source>
</evidence>
<dbReference type="Gene3D" id="1.10.10.10">
    <property type="entry name" value="Winged helix-like DNA-binding domain superfamily/Winged helix DNA-binding domain"/>
    <property type="match status" value="1"/>
</dbReference>
<dbReference type="SMART" id="SM00866">
    <property type="entry name" value="UTRA"/>
    <property type="match status" value="1"/>
</dbReference>
<dbReference type="SUPFAM" id="SSF64288">
    <property type="entry name" value="Chorismate lyase-like"/>
    <property type="match status" value="1"/>
</dbReference>
<proteinExistence type="predicted"/>
<dbReference type="Pfam" id="PF07702">
    <property type="entry name" value="UTRA"/>
    <property type="match status" value="1"/>
</dbReference>
<protein>
    <submittedName>
        <fullName evidence="5">Transcriptional regulator, GntR family</fullName>
    </submittedName>
</protein>
<dbReference type="PANTHER" id="PTHR44846:SF1">
    <property type="entry name" value="MANNOSYL-D-GLYCERATE TRANSPORT_METABOLISM SYSTEM REPRESSOR MNGR-RELATED"/>
    <property type="match status" value="1"/>
</dbReference>
<sequence>MGRRDTAAQATLHGLRALLREKFQPGDRLPTEQDLSEMLDVSRGTVREALGVLAIEGAVIRRWGIGTFVAGSHDLAPLSMSKILAYRDRIQMAGHTAELVTSSCDTVPSPPAAAEALGLPARAPVWQVTRTFSVDDVRAAYMQDYVPLKFGTDEIDPSPMLGIDTDLFTFLDRVVLRPAARVITDLEAVLASDQGADALRVPVGYPLARTLQTVFGHGDVPLAYGVTLHRTDIVRIRITR</sequence>
<name>A0A1I4B7N9_9ACTN</name>
<reference evidence="6" key="1">
    <citation type="submission" date="2016-10" db="EMBL/GenBank/DDBJ databases">
        <authorList>
            <person name="Varghese N."/>
            <person name="Submissions S."/>
        </authorList>
    </citation>
    <scope>NUCLEOTIDE SEQUENCE [LARGE SCALE GENOMIC DNA]</scope>
    <source>
        <strain evidence="6">CGMCC 4.2126</strain>
    </source>
</reference>
<dbReference type="InterPro" id="IPR036388">
    <property type="entry name" value="WH-like_DNA-bd_sf"/>
</dbReference>
<dbReference type="GeneID" id="96302091"/>
<organism evidence="5 6">
    <name type="scientific">Streptosporangium canum</name>
    <dbReference type="NCBI Taxonomy" id="324952"/>
    <lineage>
        <taxon>Bacteria</taxon>
        <taxon>Bacillati</taxon>
        <taxon>Actinomycetota</taxon>
        <taxon>Actinomycetes</taxon>
        <taxon>Streptosporangiales</taxon>
        <taxon>Streptosporangiaceae</taxon>
        <taxon>Streptosporangium</taxon>
    </lineage>
</organism>
<dbReference type="InterPro" id="IPR000524">
    <property type="entry name" value="Tscrpt_reg_HTH_GntR"/>
</dbReference>
<accession>A0A1I4B7N9</accession>
<dbReference type="InterPro" id="IPR011663">
    <property type="entry name" value="UTRA"/>
</dbReference>
<keyword evidence="6" id="KW-1185">Reference proteome</keyword>